<accession>A0AAE1F919</accession>
<dbReference type="Gene3D" id="2.60.40.10">
    <property type="entry name" value="Immunoglobulins"/>
    <property type="match status" value="1"/>
</dbReference>
<dbReference type="InterPro" id="IPR003599">
    <property type="entry name" value="Ig_sub"/>
</dbReference>
<keyword evidence="1" id="KW-0812">Transmembrane</keyword>
<organism evidence="3 4">
    <name type="scientific">Petrolisthes cinctipes</name>
    <name type="common">Flat porcelain crab</name>
    <dbReference type="NCBI Taxonomy" id="88211"/>
    <lineage>
        <taxon>Eukaryota</taxon>
        <taxon>Metazoa</taxon>
        <taxon>Ecdysozoa</taxon>
        <taxon>Arthropoda</taxon>
        <taxon>Crustacea</taxon>
        <taxon>Multicrustacea</taxon>
        <taxon>Malacostraca</taxon>
        <taxon>Eumalacostraca</taxon>
        <taxon>Eucarida</taxon>
        <taxon>Decapoda</taxon>
        <taxon>Pleocyemata</taxon>
        <taxon>Anomura</taxon>
        <taxon>Galatheoidea</taxon>
        <taxon>Porcellanidae</taxon>
        <taxon>Petrolisthes</taxon>
    </lineage>
</organism>
<keyword evidence="1" id="KW-0472">Membrane</keyword>
<dbReference type="SMART" id="SM00409">
    <property type="entry name" value="IG"/>
    <property type="match status" value="1"/>
</dbReference>
<evidence type="ECO:0000259" key="2">
    <source>
        <dbReference type="PROSITE" id="PS50835"/>
    </source>
</evidence>
<dbReference type="AlphaFoldDB" id="A0AAE1F919"/>
<reference evidence="3" key="1">
    <citation type="submission" date="2023-10" db="EMBL/GenBank/DDBJ databases">
        <title>Genome assemblies of two species of porcelain crab, Petrolisthes cinctipes and Petrolisthes manimaculis (Anomura: Porcellanidae).</title>
        <authorList>
            <person name="Angst P."/>
        </authorList>
    </citation>
    <scope>NUCLEOTIDE SEQUENCE</scope>
    <source>
        <strain evidence="3">PB745_01</strain>
        <tissue evidence="3">Gill</tissue>
    </source>
</reference>
<dbReference type="InterPro" id="IPR013783">
    <property type="entry name" value="Ig-like_fold"/>
</dbReference>
<feature type="domain" description="Ig-like" evidence="2">
    <location>
        <begin position="45"/>
        <end position="138"/>
    </location>
</feature>
<dbReference type="PROSITE" id="PS50835">
    <property type="entry name" value="IG_LIKE"/>
    <property type="match status" value="1"/>
</dbReference>
<keyword evidence="4" id="KW-1185">Reference proteome</keyword>
<keyword evidence="1" id="KW-1133">Transmembrane helix</keyword>
<feature type="transmembrane region" description="Helical" evidence="1">
    <location>
        <begin position="6"/>
        <end position="25"/>
    </location>
</feature>
<evidence type="ECO:0000313" key="3">
    <source>
        <dbReference type="EMBL" id="KAK3869356.1"/>
    </source>
</evidence>
<evidence type="ECO:0000313" key="4">
    <source>
        <dbReference type="Proteomes" id="UP001286313"/>
    </source>
</evidence>
<dbReference type="Pfam" id="PF07686">
    <property type="entry name" value="V-set"/>
    <property type="match status" value="1"/>
</dbReference>
<dbReference type="InterPro" id="IPR036179">
    <property type="entry name" value="Ig-like_dom_sf"/>
</dbReference>
<dbReference type="EMBL" id="JAWQEG010002849">
    <property type="protein sequence ID" value="KAK3869356.1"/>
    <property type="molecule type" value="Genomic_DNA"/>
</dbReference>
<name>A0AAE1F919_PETCI</name>
<comment type="caution">
    <text evidence="3">The sequence shown here is derived from an EMBL/GenBank/DDBJ whole genome shotgun (WGS) entry which is preliminary data.</text>
</comment>
<sequence>MTRDAPTALIISWVWVWVWVAISLLHHAQGVRVSRVSLPQPALVGEPASLRCHFSTPNGTFFSVRWYKDERQFYSFVPDRTPVKQAHYLPGLFVEVPESDEHVVQLRRVEVDNEGVYSCEVIGGKPFFKSSSSTANLSVACELRMRMKQLIRITNIGKRVV</sequence>
<dbReference type="InterPro" id="IPR013106">
    <property type="entry name" value="Ig_V-set"/>
</dbReference>
<dbReference type="Proteomes" id="UP001286313">
    <property type="component" value="Unassembled WGS sequence"/>
</dbReference>
<dbReference type="PANTHER" id="PTHR21261:SF15">
    <property type="entry name" value="BEATEN PATH IIIA, ISOFORM D-RELATED"/>
    <property type="match status" value="1"/>
</dbReference>
<protein>
    <recommendedName>
        <fullName evidence="2">Ig-like domain-containing protein</fullName>
    </recommendedName>
</protein>
<evidence type="ECO:0000256" key="1">
    <source>
        <dbReference type="SAM" id="Phobius"/>
    </source>
</evidence>
<gene>
    <name evidence="3" type="ORF">Pcinc_025340</name>
</gene>
<dbReference type="InterPro" id="IPR007110">
    <property type="entry name" value="Ig-like_dom"/>
</dbReference>
<dbReference type="SUPFAM" id="SSF48726">
    <property type="entry name" value="Immunoglobulin"/>
    <property type="match status" value="1"/>
</dbReference>
<dbReference type="PANTHER" id="PTHR21261">
    <property type="entry name" value="BEAT PROTEIN"/>
    <property type="match status" value="1"/>
</dbReference>
<proteinExistence type="predicted"/>